<evidence type="ECO:0000313" key="2">
    <source>
        <dbReference type="EMBL" id="RZE23806.1"/>
    </source>
</evidence>
<sequence length="127" mass="13220">MTPLNDPDDPDDLGGTGLTLTAGPAAPGTLALRLTGALDHESADALVREVARRLAERPAPRLLRLDCAGLTACDSLGLSALLMIGRRTGAAACALRLDRRPPHLDRLLEITGTHGYLVGPDEEPGPA</sequence>
<dbReference type="AlphaFoldDB" id="A0A8G1ZR96"/>
<protein>
    <submittedName>
        <fullName evidence="2">Anti-sigma factor antagonist</fullName>
    </submittedName>
</protein>
<dbReference type="PROSITE" id="PS50801">
    <property type="entry name" value="STAS"/>
    <property type="match status" value="1"/>
</dbReference>
<dbReference type="SUPFAM" id="SSF52091">
    <property type="entry name" value="SpoIIaa-like"/>
    <property type="match status" value="1"/>
</dbReference>
<dbReference type="GeneID" id="97268285"/>
<evidence type="ECO:0000259" key="1">
    <source>
        <dbReference type="PROSITE" id="PS50801"/>
    </source>
</evidence>
<evidence type="ECO:0000313" key="3">
    <source>
        <dbReference type="Proteomes" id="UP000292693"/>
    </source>
</evidence>
<name>A0A8G1ZR96_9ACTN</name>
<dbReference type="Gene3D" id="3.30.750.24">
    <property type="entry name" value="STAS domain"/>
    <property type="match status" value="1"/>
</dbReference>
<dbReference type="InterPro" id="IPR036513">
    <property type="entry name" value="STAS_dom_sf"/>
</dbReference>
<reference evidence="2 3" key="1">
    <citation type="submission" date="2017-12" db="EMBL/GenBank/DDBJ databases">
        <title>Population genomics insights into the ecological differentiation and adaptive evolution in streptomycetes.</title>
        <authorList>
            <person name="Li Y."/>
            <person name="Huang Y."/>
        </authorList>
    </citation>
    <scope>NUCLEOTIDE SEQUENCE [LARGE SCALE GENOMIC DNA]</scope>
    <source>
        <strain evidence="2 3">NBRC 100770</strain>
    </source>
</reference>
<gene>
    <name evidence="2" type="ORF">C0Q92_13550</name>
</gene>
<feature type="domain" description="STAS" evidence="1">
    <location>
        <begin position="27"/>
        <end position="127"/>
    </location>
</feature>
<accession>A0A8G1ZR96</accession>
<dbReference type="Pfam" id="PF13466">
    <property type="entry name" value="STAS_2"/>
    <property type="match status" value="1"/>
</dbReference>
<comment type="caution">
    <text evidence="2">The sequence shown here is derived from an EMBL/GenBank/DDBJ whole genome shotgun (WGS) entry which is preliminary data.</text>
</comment>
<dbReference type="CDD" id="cd07043">
    <property type="entry name" value="STAS_anti-anti-sigma_factors"/>
    <property type="match status" value="1"/>
</dbReference>
<dbReference type="InterPro" id="IPR058548">
    <property type="entry name" value="MlaB-like_STAS"/>
</dbReference>
<organism evidence="2 3">
    <name type="scientific">Streptomyces albidoflavus</name>
    <dbReference type="NCBI Taxonomy" id="1886"/>
    <lineage>
        <taxon>Bacteria</taxon>
        <taxon>Bacillati</taxon>
        <taxon>Actinomycetota</taxon>
        <taxon>Actinomycetes</taxon>
        <taxon>Kitasatosporales</taxon>
        <taxon>Streptomycetaceae</taxon>
        <taxon>Streptomyces</taxon>
        <taxon>Streptomyces albidoflavus group</taxon>
    </lineage>
</organism>
<proteinExistence type="predicted"/>
<dbReference type="RefSeq" id="WP_059213790.1">
    <property type="nucleotide sequence ID" value="NZ_CP108647.1"/>
</dbReference>
<dbReference type="Proteomes" id="UP000292693">
    <property type="component" value="Unassembled WGS sequence"/>
</dbReference>
<dbReference type="InterPro" id="IPR002645">
    <property type="entry name" value="STAS_dom"/>
</dbReference>
<dbReference type="EMBL" id="PKLL01000014">
    <property type="protein sequence ID" value="RZE23806.1"/>
    <property type="molecule type" value="Genomic_DNA"/>
</dbReference>